<keyword evidence="1" id="KW-0472">Membrane</keyword>
<reference evidence="3 4" key="1">
    <citation type="submission" date="2015-06" db="EMBL/GenBank/DDBJ databases">
        <title>Genome sequence of the organohalide-respiring Dehalogenimonas alkenigignens type strain (IP3-3T).</title>
        <authorList>
            <person name="Key T.A."/>
            <person name="Richmond D.P."/>
            <person name="Bowman K.S."/>
            <person name="Cho Y.-J."/>
            <person name="Chun J."/>
            <person name="da Costa M.S."/>
            <person name="Rainey F.A."/>
            <person name="Moe W.M."/>
        </authorList>
    </citation>
    <scope>NUCLEOTIDE SEQUENCE [LARGE SCALE GENOMIC DNA]</scope>
    <source>
        <strain evidence="3 4">IP3-3</strain>
    </source>
</reference>
<sequence length="263" mass="29892">MNNLTAKREKPATRPPSLHYPGQSLDYEIENIRLLRARNFIVVMILLTVAVYSWMPYLGIPPQPYVATAILIGYAVYFITEDSKLSQRLRNAQLGSDGEKQVGEVLDGLKRKGYAVFHDIVSITPDFNIDHVVVSEHGIFAIETKNHTKPNPHDKVVYDGKNIVVGSLKPTSDPIVQVNRNAKWLTENLYKSTGKSFPVKPVVVYPYWMVDNLVKDNSRGTWVLNPKQLSGYIERAPMSLSQEEVQQVSYYLTFLIRVNETKK</sequence>
<accession>A0A0W0GJA7</accession>
<dbReference type="RefSeq" id="WP_083496408.1">
    <property type="nucleotide sequence ID" value="NZ_KQ758903.1"/>
</dbReference>
<dbReference type="OrthoDB" id="572185at2"/>
<feature type="domain" description="NERD" evidence="2">
    <location>
        <begin position="94"/>
        <end position="208"/>
    </location>
</feature>
<dbReference type="AlphaFoldDB" id="A0A0W0GJA7"/>
<evidence type="ECO:0000259" key="2">
    <source>
        <dbReference type="PROSITE" id="PS50965"/>
    </source>
</evidence>
<dbReference type="STRING" id="1217799.DEALK_15080"/>
<keyword evidence="1" id="KW-0812">Transmembrane</keyword>
<feature type="transmembrane region" description="Helical" evidence="1">
    <location>
        <begin position="40"/>
        <end position="57"/>
    </location>
</feature>
<gene>
    <name evidence="3" type="ORF">DEALK_15080</name>
</gene>
<dbReference type="PROSITE" id="PS50965">
    <property type="entry name" value="NERD"/>
    <property type="match status" value="1"/>
</dbReference>
<keyword evidence="1" id="KW-1133">Transmembrane helix</keyword>
<dbReference type="Pfam" id="PF08378">
    <property type="entry name" value="NERD"/>
    <property type="match status" value="1"/>
</dbReference>
<dbReference type="InterPro" id="IPR011528">
    <property type="entry name" value="NERD"/>
</dbReference>
<organism evidence="3 4">
    <name type="scientific">Dehalogenimonas alkenigignens</name>
    <dbReference type="NCBI Taxonomy" id="1217799"/>
    <lineage>
        <taxon>Bacteria</taxon>
        <taxon>Bacillati</taxon>
        <taxon>Chloroflexota</taxon>
        <taxon>Dehalococcoidia</taxon>
        <taxon>Dehalococcoidales</taxon>
        <taxon>Dehalococcoidaceae</taxon>
        <taxon>Dehalogenimonas</taxon>
    </lineage>
</organism>
<evidence type="ECO:0000313" key="3">
    <source>
        <dbReference type="EMBL" id="KTB48662.1"/>
    </source>
</evidence>
<evidence type="ECO:0000256" key="1">
    <source>
        <dbReference type="SAM" id="Phobius"/>
    </source>
</evidence>
<keyword evidence="4" id="KW-1185">Reference proteome</keyword>
<name>A0A0W0GJA7_9CHLR</name>
<protein>
    <submittedName>
        <fullName evidence="3">Nuclease-related domain</fullName>
    </submittedName>
</protein>
<comment type="caution">
    <text evidence="3">The sequence shown here is derived from an EMBL/GenBank/DDBJ whole genome shotgun (WGS) entry which is preliminary data.</text>
</comment>
<proteinExistence type="predicted"/>
<dbReference type="Proteomes" id="UP000053947">
    <property type="component" value="Unassembled WGS sequence"/>
</dbReference>
<dbReference type="EMBL" id="LFDV01000002">
    <property type="protein sequence ID" value="KTB48662.1"/>
    <property type="molecule type" value="Genomic_DNA"/>
</dbReference>
<feature type="transmembrane region" description="Helical" evidence="1">
    <location>
        <begin position="63"/>
        <end position="80"/>
    </location>
</feature>
<evidence type="ECO:0000313" key="4">
    <source>
        <dbReference type="Proteomes" id="UP000053947"/>
    </source>
</evidence>